<evidence type="ECO:0000313" key="2">
    <source>
        <dbReference type="WBParaSite" id="RSKR_0000240700.1"/>
    </source>
</evidence>
<reference evidence="2" key="1">
    <citation type="submission" date="2016-11" db="UniProtKB">
        <authorList>
            <consortium name="WormBaseParasite"/>
        </authorList>
    </citation>
    <scope>IDENTIFICATION</scope>
    <source>
        <strain evidence="2">KR3021</strain>
    </source>
</reference>
<protein>
    <submittedName>
        <fullName evidence="2">Protein aurora borealis</fullName>
    </submittedName>
</protein>
<evidence type="ECO:0000313" key="1">
    <source>
        <dbReference type="Proteomes" id="UP000095286"/>
    </source>
</evidence>
<name>A0AC35TNW3_9BILA</name>
<dbReference type="Proteomes" id="UP000095286">
    <property type="component" value="Unplaced"/>
</dbReference>
<dbReference type="WBParaSite" id="RSKR_0000240700.1">
    <property type="protein sequence ID" value="RSKR_0000240700.1"/>
    <property type="gene ID" value="RSKR_0000240700"/>
</dbReference>
<accession>A0AC35TNW3</accession>
<organism evidence="1 2">
    <name type="scientific">Rhabditophanes sp. KR3021</name>
    <dbReference type="NCBI Taxonomy" id="114890"/>
    <lineage>
        <taxon>Eukaryota</taxon>
        <taxon>Metazoa</taxon>
        <taxon>Ecdysozoa</taxon>
        <taxon>Nematoda</taxon>
        <taxon>Chromadorea</taxon>
        <taxon>Rhabditida</taxon>
        <taxon>Tylenchina</taxon>
        <taxon>Panagrolaimomorpha</taxon>
        <taxon>Strongyloidoidea</taxon>
        <taxon>Alloionematidae</taxon>
        <taxon>Rhabditophanes</taxon>
    </lineage>
</organism>
<proteinExistence type="predicted"/>
<sequence length="379" mass="41864">MRHLYHNSRSTSKTISEGKFTIIDAQWKNEDSSSSEEEELTNNGNFSISYSGNSLLARRKSRCVTLNNIPKGNPIDSAASTPNTAHSTISLPTPTGVMNMSSSSRFKYNFQQDPKFNKKGRWNCHDYYNGADIKGEIDCSKSDIAIRSRTRTISSNREYANSDDGLKCPYYSDSHLKVDNLLGSPTHNNNYMSIPCARSHRSSSCISPSVSQFSTSPYGKTTTAYSMEMSDDSDHEGRSTPLSDGFAYSPDSTTKVHPKTVYASSTRNNTTTSIATNASLADSGYSEITSRPDRLPSPLSGSHGIVQTTDLINHVEFEKMLNVTPLYDKTFKQLVPNHAHVPTNTPEGCFKQLASSEPFASSSTLKQMDKNRNEGDYNL</sequence>